<reference evidence="3 4" key="1">
    <citation type="submission" date="2023-10" db="EMBL/GenBank/DDBJ databases">
        <title>Surface-active antibiotics is a multifunctional adaptation for post-fire microbes.</title>
        <authorList>
            <person name="Liu M.D."/>
            <person name="Du Y."/>
            <person name="Koupaei S.K."/>
            <person name="Kim N.R."/>
            <person name="Zhang W."/>
            <person name="Traxler M.F."/>
        </authorList>
    </citation>
    <scope>NUCLEOTIDE SEQUENCE [LARGE SCALE GENOMIC DNA]</scope>
    <source>
        <strain evidence="3 4">F3</strain>
    </source>
</reference>
<protein>
    <submittedName>
        <fullName evidence="3">H-NS family nucleoid-associated regulatory protein</fullName>
    </submittedName>
</protein>
<evidence type="ECO:0000259" key="2">
    <source>
        <dbReference type="SMART" id="SM00528"/>
    </source>
</evidence>
<name>A0ABZ0ELW4_9BURK</name>
<organism evidence="3 4">
    <name type="scientific">Paraburkholderia kirstenboschensis</name>
    <dbReference type="NCBI Taxonomy" id="1245436"/>
    <lineage>
        <taxon>Bacteria</taxon>
        <taxon>Pseudomonadati</taxon>
        <taxon>Pseudomonadota</taxon>
        <taxon>Betaproteobacteria</taxon>
        <taxon>Burkholderiales</taxon>
        <taxon>Burkholderiaceae</taxon>
        <taxon>Paraburkholderia</taxon>
    </lineage>
</organism>
<feature type="region of interest" description="Disordered" evidence="1">
    <location>
        <begin position="1"/>
        <end position="46"/>
    </location>
</feature>
<sequence>MSKAKVAGTKAASKSVGATAVKGQRKGPQPALYRDPTSGATWSGRGPAPAWLAGANDRTSFLIDGASGVADSSGASKPKAVAKKSVTKTAVAKKATAKKAPARKSVVAKKVVTKPVVAEAPEAAPAQATV</sequence>
<dbReference type="Proteomes" id="UP001302652">
    <property type="component" value="Chromosome 2"/>
</dbReference>
<dbReference type="SUPFAM" id="SSF81273">
    <property type="entry name" value="H-NS histone-like proteins"/>
    <property type="match status" value="1"/>
</dbReference>
<feature type="domain" description="DNA-binding protein H-NS-like C-terminal" evidence="2">
    <location>
        <begin position="23"/>
        <end position="63"/>
    </location>
</feature>
<dbReference type="InterPro" id="IPR027444">
    <property type="entry name" value="H-NS_C_dom"/>
</dbReference>
<proteinExistence type="predicted"/>
<dbReference type="RefSeq" id="WP_317019853.1">
    <property type="nucleotide sequence ID" value="NZ_CP136512.1"/>
</dbReference>
<dbReference type="SMART" id="SM00528">
    <property type="entry name" value="HNS"/>
    <property type="match status" value="1"/>
</dbReference>
<evidence type="ECO:0000313" key="3">
    <source>
        <dbReference type="EMBL" id="WOD17302.1"/>
    </source>
</evidence>
<dbReference type="Gene3D" id="4.10.430.30">
    <property type="match status" value="1"/>
</dbReference>
<dbReference type="Pfam" id="PF00816">
    <property type="entry name" value="Histone_HNS"/>
    <property type="match status" value="1"/>
</dbReference>
<gene>
    <name evidence="3" type="ORF">RW095_14290</name>
</gene>
<keyword evidence="4" id="KW-1185">Reference proteome</keyword>
<accession>A0ABZ0ELW4</accession>
<evidence type="ECO:0000313" key="4">
    <source>
        <dbReference type="Proteomes" id="UP001302652"/>
    </source>
</evidence>
<dbReference type="EMBL" id="CP136512">
    <property type="protein sequence ID" value="WOD17302.1"/>
    <property type="molecule type" value="Genomic_DNA"/>
</dbReference>
<evidence type="ECO:0000256" key="1">
    <source>
        <dbReference type="SAM" id="MobiDB-lite"/>
    </source>
</evidence>